<dbReference type="GO" id="GO:0005524">
    <property type="term" value="F:ATP binding"/>
    <property type="evidence" value="ECO:0007669"/>
    <property type="project" value="InterPro"/>
</dbReference>
<dbReference type="AlphaFoldDB" id="A0A8D9EQ96"/>
<accession>A0A8D9EQ96</accession>
<sequence length="223" mass="26067">MVHDHVDFLRKYTNSDSLDELLDYLVIRIVPKECELKTVFRGFGAKTYESRYMALAQEKNVMRFLDEYSNEQCMTIGELEIFRKLDSFRNLYKAYRGHKILHLVVDSSAWNNRFRSQTVDIPMAHTLDRIFDARVFGKTHLAFEKSLVYVPDKAETYYWKGQAGGIEGLNQDTWVVTYIAQIKTALENFPYQHHIFCKGDDIRISFAIPDNVLEETPMITITS</sequence>
<reference evidence="2" key="1">
    <citation type="submission" date="2021-05" db="EMBL/GenBank/DDBJ databases">
        <authorList>
            <person name="Alioto T."/>
            <person name="Alioto T."/>
            <person name="Gomez Garrido J."/>
        </authorList>
    </citation>
    <scope>NUCLEOTIDE SEQUENCE</scope>
</reference>
<protein>
    <submittedName>
        <fullName evidence="2">Large structural protein</fullName>
    </submittedName>
</protein>
<name>A0A8D9EQ96_9HEMI</name>
<evidence type="ECO:0000313" key="2">
    <source>
        <dbReference type="EMBL" id="CAG6760080.1"/>
    </source>
</evidence>
<dbReference type="EMBL" id="HBUF01554755">
    <property type="protein sequence ID" value="CAG6760079.1"/>
    <property type="molecule type" value="Transcribed_RNA"/>
</dbReference>
<evidence type="ECO:0000259" key="1">
    <source>
        <dbReference type="PROSITE" id="PS50526"/>
    </source>
</evidence>
<dbReference type="Pfam" id="PF00946">
    <property type="entry name" value="Mononeg_RNA_pol"/>
    <property type="match status" value="1"/>
</dbReference>
<feature type="domain" description="RdRp catalytic" evidence="1">
    <location>
        <begin position="99"/>
        <end position="223"/>
    </location>
</feature>
<dbReference type="EMBL" id="HBUF01554754">
    <property type="protein sequence ID" value="CAG6760078.1"/>
    <property type="molecule type" value="Transcribed_RNA"/>
</dbReference>
<dbReference type="InterPro" id="IPR014023">
    <property type="entry name" value="Mononeg_RNA_pol_cat"/>
</dbReference>
<dbReference type="PROSITE" id="PS50526">
    <property type="entry name" value="RDRP_SSRNA_NEG_NONSEG"/>
    <property type="match status" value="1"/>
</dbReference>
<dbReference type="GO" id="GO:0003968">
    <property type="term" value="F:RNA-directed RNA polymerase activity"/>
    <property type="evidence" value="ECO:0007669"/>
    <property type="project" value="InterPro"/>
</dbReference>
<proteinExistence type="predicted"/>
<dbReference type="EMBL" id="HBUF01238773">
    <property type="protein sequence ID" value="CAG6676150.1"/>
    <property type="molecule type" value="Transcribed_RNA"/>
</dbReference>
<organism evidence="2">
    <name type="scientific">Cacopsylla melanoneura</name>
    <dbReference type="NCBI Taxonomy" id="428564"/>
    <lineage>
        <taxon>Eukaryota</taxon>
        <taxon>Metazoa</taxon>
        <taxon>Ecdysozoa</taxon>
        <taxon>Arthropoda</taxon>
        <taxon>Hexapoda</taxon>
        <taxon>Insecta</taxon>
        <taxon>Pterygota</taxon>
        <taxon>Neoptera</taxon>
        <taxon>Paraneoptera</taxon>
        <taxon>Hemiptera</taxon>
        <taxon>Sternorrhyncha</taxon>
        <taxon>Psylloidea</taxon>
        <taxon>Psyllidae</taxon>
        <taxon>Psyllinae</taxon>
        <taxon>Cacopsylla</taxon>
    </lineage>
</organism>
<dbReference type="GO" id="GO:0004482">
    <property type="term" value="F:mRNA 5'-cap (guanine-N7-)-methyltransferase activity"/>
    <property type="evidence" value="ECO:0007669"/>
    <property type="project" value="InterPro"/>
</dbReference>
<dbReference type="EMBL" id="HBUF01554756">
    <property type="protein sequence ID" value="CAG6760080.1"/>
    <property type="molecule type" value="Transcribed_RNA"/>
</dbReference>